<dbReference type="OrthoDB" id="240226at2157"/>
<keyword evidence="1" id="KW-0812">Transmembrane</keyword>
<dbReference type="GeneID" id="8383224"/>
<protein>
    <submittedName>
        <fullName evidence="2">Uncharacterized protein</fullName>
    </submittedName>
</protein>
<dbReference type="eggNOG" id="arCOG08176">
    <property type="taxonomic scope" value="Archaea"/>
</dbReference>
<dbReference type="HOGENOM" id="CLU_1639919_0_0_2"/>
<name>C7NUX1_HALUD</name>
<dbReference type="Proteomes" id="UP000002071">
    <property type="component" value="Chromosome"/>
</dbReference>
<organism evidence="2 3">
    <name type="scientific">Halorhabdus utahensis (strain DSM 12940 / JCM 11049 / AX-2)</name>
    <dbReference type="NCBI Taxonomy" id="519442"/>
    <lineage>
        <taxon>Archaea</taxon>
        <taxon>Methanobacteriati</taxon>
        <taxon>Methanobacteriota</taxon>
        <taxon>Stenosarchaea group</taxon>
        <taxon>Halobacteria</taxon>
        <taxon>Halobacteriales</taxon>
        <taxon>Haloarculaceae</taxon>
        <taxon>Halorhabdus</taxon>
    </lineage>
</organism>
<dbReference type="KEGG" id="hut:Huta_0951"/>
<keyword evidence="1" id="KW-0472">Membrane</keyword>
<reference evidence="2 3" key="1">
    <citation type="journal article" date="2009" name="Stand. Genomic Sci.">
        <title>Complete genome sequence of Halorhabdus utahensis type strain (AX-2).</title>
        <authorList>
            <person name="Anderson I."/>
            <person name="Tindall B.J."/>
            <person name="Pomrenke H."/>
            <person name="Goker M."/>
            <person name="Lapidus A."/>
            <person name="Nolan M."/>
            <person name="Copeland A."/>
            <person name="Glavina Del Rio T."/>
            <person name="Chen F."/>
            <person name="Tice H."/>
            <person name="Cheng J.F."/>
            <person name="Lucas S."/>
            <person name="Chertkov O."/>
            <person name="Bruce D."/>
            <person name="Brettin T."/>
            <person name="Detter J.C."/>
            <person name="Han C."/>
            <person name="Goodwin L."/>
            <person name="Land M."/>
            <person name="Hauser L."/>
            <person name="Chang Y.J."/>
            <person name="Jeffries C.D."/>
            <person name="Pitluck S."/>
            <person name="Pati A."/>
            <person name="Mavromatis K."/>
            <person name="Ivanova N."/>
            <person name="Ovchinnikova G."/>
            <person name="Chen A."/>
            <person name="Palaniappan K."/>
            <person name="Chain P."/>
            <person name="Rohde M."/>
            <person name="Bristow J."/>
            <person name="Eisen J.A."/>
            <person name="Markowitz V."/>
            <person name="Hugenholtz P."/>
            <person name="Kyrpides N.C."/>
            <person name="Klenk H.P."/>
        </authorList>
    </citation>
    <scope>NUCLEOTIDE SEQUENCE [LARGE SCALE GENOMIC DNA]</scope>
    <source>
        <strain evidence="3">DSM 12940 / JCM 11049 / AX-2</strain>
    </source>
</reference>
<dbReference type="STRING" id="519442.Huta_0951"/>
<evidence type="ECO:0000313" key="3">
    <source>
        <dbReference type="Proteomes" id="UP000002071"/>
    </source>
</evidence>
<keyword evidence="3" id="KW-1185">Reference proteome</keyword>
<dbReference type="EMBL" id="CP001687">
    <property type="protein sequence ID" value="ACV11134.1"/>
    <property type="molecule type" value="Genomic_DNA"/>
</dbReference>
<dbReference type="RefSeq" id="WP_015788711.1">
    <property type="nucleotide sequence ID" value="NC_013158.1"/>
</dbReference>
<accession>C7NUX1</accession>
<keyword evidence="1" id="KW-1133">Transmembrane helix</keyword>
<gene>
    <name evidence="2" type="ordered locus">Huta_0951</name>
</gene>
<proteinExistence type="predicted"/>
<evidence type="ECO:0000256" key="1">
    <source>
        <dbReference type="SAM" id="Phobius"/>
    </source>
</evidence>
<dbReference type="AlphaFoldDB" id="C7NUX1"/>
<evidence type="ECO:0000313" key="2">
    <source>
        <dbReference type="EMBL" id="ACV11134.1"/>
    </source>
</evidence>
<sequence length="170" mass="18164">MSRAFDSFFGDPLGLSQQLLVGVVVVTLVFSGPLVPGLSFGGAGPPATIGDGNASVSSVAIDLDAVEITPGRFGTDVEYLRIPDARLSIDDVEGEPRIVYRLVVPELQLDHAETRLLASPGDVTVRPSDVAFLSGELSAAHYNGTLRVRVQSLSTDRTVFNESIRIEVRR</sequence>
<feature type="transmembrane region" description="Helical" evidence="1">
    <location>
        <begin position="20"/>
        <end position="40"/>
    </location>
</feature>